<dbReference type="KEGG" id="vin:AKJ08_0164"/>
<evidence type="ECO:0000313" key="3">
    <source>
        <dbReference type="EMBL" id="AKU89777.1"/>
    </source>
</evidence>
<dbReference type="AlphaFoldDB" id="A0A0K1P8F3"/>
<evidence type="ECO:0000259" key="2">
    <source>
        <dbReference type="Pfam" id="PF08308"/>
    </source>
</evidence>
<name>A0A0K1P8F3_9BACT</name>
<accession>A0A0K1P8F3</accession>
<gene>
    <name evidence="3" type="ORF">AKJ08_0164</name>
</gene>
<evidence type="ECO:0000313" key="4">
    <source>
        <dbReference type="Proteomes" id="UP000055590"/>
    </source>
</evidence>
<keyword evidence="1" id="KW-1133">Transmembrane helix</keyword>
<keyword evidence="1" id="KW-0472">Membrane</keyword>
<dbReference type="Proteomes" id="UP000055590">
    <property type="component" value="Chromosome"/>
</dbReference>
<keyword evidence="1" id="KW-0812">Transmembrane</keyword>
<dbReference type="Pfam" id="PF08308">
    <property type="entry name" value="PEGA"/>
    <property type="match status" value="1"/>
</dbReference>
<dbReference type="InterPro" id="IPR013229">
    <property type="entry name" value="PEGA"/>
</dbReference>
<evidence type="ECO:0000256" key="1">
    <source>
        <dbReference type="SAM" id="Phobius"/>
    </source>
</evidence>
<feature type="transmembrane region" description="Helical" evidence="1">
    <location>
        <begin position="304"/>
        <end position="325"/>
    </location>
</feature>
<organism evidence="3 4">
    <name type="scientific">Vulgatibacter incomptus</name>
    <dbReference type="NCBI Taxonomy" id="1391653"/>
    <lineage>
        <taxon>Bacteria</taxon>
        <taxon>Pseudomonadati</taxon>
        <taxon>Myxococcota</taxon>
        <taxon>Myxococcia</taxon>
        <taxon>Myxococcales</taxon>
        <taxon>Cystobacterineae</taxon>
        <taxon>Vulgatibacteraceae</taxon>
        <taxon>Vulgatibacter</taxon>
    </lineage>
</organism>
<dbReference type="STRING" id="1391653.AKJ08_0164"/>
<feature type="domain" description="PEGA" evidence="2">
    <location>
        <begin position="144"/>
        <end position="201"/>
    </location>
</feature>
<dbReference type="EMBL" id="CP012332">
    <property type="protein sequence ID" value="AKU89777.1"/>
    <property type="molecule type" value="Genomic_DNA"/>
</dbReference>
<proteinExistence type="predicted"/>
<keyword evidence="4" id="KW-1185">Reference proteome</keyword>
<reference evidence="3 4" key="1">
    <citation type="submission" date="2015-08" db="EMBL/GenBank/DDBJ databases">
        <authorList>
            <person name="Babu N.S."/>
            <person name="Beckwith C.J."/>
            <person name="Beseler K.G."/>
            <person name="Brison A."/>
            <person name="Carone J.V."/>
            <person name="Caskin T.P."/>
            <person name="Diamond M."/>
            <person name="Durham M.E."/>
            <person name="Foxe J.M."/>
            <person name="Go M."/>
            <person name="Henderson B.A."/>
            <person name="Jones I.B."/>
            <person name="McGettigan J.A."/>
            <person name="Micheletti S.J."/>
            <person name="Nasrallah M.E."/>
            <person name="Ortiz D."/>
            <person name="Piller C.R."/>
            <person name="Privatt S.R."/>
            <person name="Schneider S.L."/>
            <person name="Sharp S."/>
            <person name="Smith T.C."/>
            <person name="Stanton J.D."/>
            <person name="Ullery H.E."/>
            <person name="Wilson R.J."/>
            <person name="Serrano M.G."/>
            <person name="Buck G."/>
            <person name="Lee V."/>
            <person name="Wang Y."/>
            <person name="Carvalho R."/>
            <person name="Voegtly L."/>
            <person name="Shi R."/>
            <person name="Duckworth R."/>
            <person name="Johnson A."/>
            <person name="Loviza R."/>
            <person name="Walstead R."/>
            <person name="Shah Z."/>
            <person name="Kiflezghi M."/>
            <person name="Wade K."/>
            <person name="Ball S.L."/>
            <person name="Bradley K.W."/>
            <person name="Asai D.J."/>
            <person name="Bowman C.A."/>
            <person name="Russell D.A."/>
            <person name="Pope W.H."/>
            <person name="Jacobs-Sera D."/>
            <person name="Hendrix R.W."/>
            <person name="Hatfull G.F."/>
        </authorList>
    </citation>
    <scope>NUCLEOTIDE SEQUENCE [LARGE SCALE GENOMIC DNA]</scope>
    <source>
        <strain evidence="3 4">DSM 27710</strain>
    </source>
</reference>
<sequence>MAVASALPGVGAAEPRILALPIDADGVPARQVAEVQAELDRALAELHGWSRIGLPAPPPCERSDEACLAEAGRAARADRIFAPSLRSLGGALVLAAVSVDPESGSAQRLTQAIAGSPAGAARELVVRAITPERWTGRLEVDAARGSEIWIDGVLHGSSPLEGAITGLVPGPHVLRVVRPGGGEARSYVEVRFGAATRVRVEPRSDDVTLVGVEPAPVAATALSEGPAAVAVDRDGGLPRGWTIAKWALLGGGAAVAAAGTIPAAAAGASLRERDALRDGSGSFPADARARQEELGRRYEARRSAATGLFVAGGAMLVGAGVLFAWEALLPGGERDERRDRAASVALTVSADGAGVVGRF</sequence>
<protein>
    <recommendedName>
        <fullName evidence="2">PEGA domain-containing protein</fullName>
    </recommendedName>
</protein>